<comment type="caution">
    <text evidence="10">The sequence shown here is derived from an EMBL/GenBank/DDBJ whole genome shotgun (WGS) entry which is preliminary data.</text>
</comment>
<dbReference type="PROSITE" id="PS51257">
    <property type="entry name" value="PROKAR_LIPOPROTEIN"/>
    <property type="match status" value="1"/>
</dbReference>
<keyword evidence="4" id="KW-0134">Cell wall</keyword>
<reference evidence="10 11" key="1">
    <citation type="submission" date="2020-09" db="EMBL/GenBank/DDBJ databases">
        <title>Sinomicrobium weinanense sp. nov., a halophilic bacteria isolated from saline-alkali soil.</title>
        <authorList>
            <person name="Wu P."/>
            <person name="Ren H."/>
            <person name="Mei Y."/>
            <person name="Liang Y."/>
            <person name="Chen Z."/>
        </authorList>
    </citation>
    <scope>NUCLEOTIDE SEQUENCE [LARGE SCALE GENOMIC DNA]</scope>
    <source>
        <strain evidence="10 11">FJxs</strain>
    </source>
</reference>
<feature type="domain" description="Abnormal spindle-like microcephaly-associated protein ASH" evidence="9">
    <location>
        <begin position="54"/>
        <end position="133"/>
    </location>
</feature>
<evidence type="ECO:0000256" key="3">
    <source>
        <dbReference type="ARBA" id="ARBA00022490"/>
    </source>
</evidence>
<dbReference type="InterPro" id="IPR036941">
    <property type="entry name" value="Rcpt_L-dom_sf"/>
</dbReference>
<evidence type="ECO:0000256" key="8">
    <source>
        <dbReference type="SAM" id="SignalP"/>
    </source>
</evidence>
<keyword evidence="6 8" id="KW-0732">Signal</keyword>
<dbReference type="InterPro" id="IPR051648">
    <property type="entry name" value="CWI-Assembly_Regulator"/>
</dbReference>
<gene>
    <name evidence="10" type="ORF">IBL28_18995</name>
</gene>
<evidence type="ECO:0000256" key="2">
    <source>
        <dbReference type="ARBA" id="ARBA00004496"/>
    </source>
</evidence>
<evidence type="ECO:0000256" key="7">
    <source>
        <dbReference type="ARBA" id="ARBA00023180"/>
    </source>
</evidence>
<dbReference type="PANTHER" id="PTHR31018:SF3">
    <property type="entry name" value="RECEPTOR PROTEIN-TYROSINE KINASE"/>
    <property type="match status" value="1"/>
</dbReference>
<dbReference type="Pfam" id="PF15780">
    <property type="entry name" value="ASH"/>
    <property type="match status" value="1"/>
</dbReference>
<evidence type="ECO:0000313" key="10">
    <source>
        <dbReference type="EMBL" id="MBC9798065.1"/>
    </source>
</evidence>
<evidence type="ECO:0000256" key="6">
    <source>
        <dbReference type="ARBA" id="ARBA00022729"/>
    </source>
</evidence>
<evidence type="ECO:0000256" key="5">
    <source>
        <dbReference type="ARBA" id="ARBA00022525"/>
    </source>
</evidence>
<dbReference type="InterPro" id="IPR031549">
    <property type="entry name" value="ASH"/>
</dbReference>
<keyword evidence="11" id="KW-1185">Reference proteome</keyword>
<dbReference type="InterPro" id="IPR032675">
    <property type="entry name" value="LRR_dom_sf"/>
</dbReference>
<dbReference type="RefSeq" id="WP_187967191.1">
    <property type="nucleotide sequence ID" value="NZ_JACVDC010000087.1"/>
</dbReference>
<keyword evidence="7" id="KW-0325">Glycoprotein</keyword>
<dbReference type="EMBL" id="JACVDC010000087">
    <property type="protein sequence ID" value="MBC9798065.1"/>
    <property type="molecule type" value="Genomic_DNA"/>
</dbReference>
<evidence type="ECO:0000259" key="9">
    <source>
        <dbReference type="Pfam" id="PF15780"/>
    </source>
</evidence>
<evidence type="ECO:0000256" key="1">
    <source>
        <dbReference type="ARBA" id="ARBA00004191"/>
    </source>
</evidence>
<organism evidence="10 11">
    <name type="scientific">Sinomicrobium weinanense</name>
    <dbReference type="NCBI Taxonomy" id="2842200"/>
    <lineage>
        <taxon>Bacteria</taxon>
        <taxon>Pseudomonadati</taxon>
        <taxon>Bacteroidota</taxon>
        <taxon>Flavobacteriia</taxon>
        <taxon>Flavobacteriales</taxon>
        <taxon>Flavobacteriaceae</taxon>
        <taxon>Sinomicrobium</taxon>
    </lineage>
</organism>
<dbReference type="GO" id="GO:0030313">
    <property type="term" value="C:cell envelope"/>
    <property type="evidence" value="ECO:0007669"/>
    <property type="project" value="UniProtKB-SubCell"/>
</dbReference>
<dbReference type="PANTHER" id="PTHR31018">
    <property type="entry name" value="SPORULATION-SPECIFIC PROTEIN-RELATED"/>
    <property type="match status" value="1"/>
</dbReference>
<feature type="chain" id="PRO_5036720251" description="Abnormal spindle-like microcephaly-associated protein ASH domain-containing protein" evidence="8">
    <location>
        <begin position="33"/>
        <end position="503"/>
    </location>
</feature>
<dbReference type="GO" id="GO:0005737">
    <property type="term" value="C:cytoplasm"/>
    <property type="evidence" value="ECO:0007669"/>
    <property type="project" value="UniProtKB-SubCell"/>
</dbReference>
<dbReference type="Gene3D" id="3.80.10.10">
    <property type="entry name" value="Ribonuclease Inhibitor"/>
    <property type="match status" value="1"/>
</dbReference>
<dbReference type="SUPFAM" id="SSF52058">
    <property type="entry name" value="L domain-like"/>
    <property type="match status" value="2"/>
</dbReference>
<dbReference type="Proteomes" id="UP000653730">
    <property type="component" value="Unassembled WGS sequence"/>
</dbReference>
<accession>A0A926JV57</accession>
<protein>
    <recommendedName>
        <fullName evidence="9">Abnormal spindle-like microcephaly-associated protein ASH domain-containing protein</fullName>
    </recommendedName>
</protein>
<proteinExistence type="predicted"/>
<keyword evidence="5" id="KW-0964">Secreted</keyword>
<dbReference type="InterPro" id="IPR013783">
    <property type="entry name" value="Ig-like_fold"/>
</dbReference>
<evidence type="ECO:0000313" key="11">
    <source>
        <dbReference type="Proteomes" id="UP000653730"/>
    </source>
</evidence>
<sequence>MANNYLKTNALVRFLMITFVAFGIFSCSNSDSDEPEAPPTASSAEIRVETADDSQFDFGKVVTRIDKVKEVIVYNDSDTDLSVSDITLPNGYSGDWTSGTIKKGASKTLKITFLPTEEIQYSGKITFSSNASNASYSIPVTGTGISPVYDGDILLKTQEELEDFVTSGYTGVTGDLCLGSCNPGFDPNDLFDLKPLQNITTVDRLKIFNTKITSLEGIENMELKTGITIWQNELLVNLDHFPKNNEEIAIVNIAENSSLIDINGLSGVTSIDFLQLARNKNLENLDGLANLKSINYGLTIRENIKITHLDALANLSVVNGNISISYNDQLYSFCGLRPLLSSGGLHGTFYVMRYNRYNPTLTEIIDGVCQKEVPSNTYHGEMRIGSQSALDTFAERNYEKVEGRVIILIGIDDSISKINDLSGLSSLREITQSLSIVRTQVTNLDGLNNLTKIGTSLQIKDNAGLSDYCAIVPFVQSGAEYFTARGNLYNPTLDELKAGDCKK</sequence>
<evidence type="ECO:0000256" key="4">
    <source>
        <dbReference type="ARBA" id="ARBA00022512"/>
    </source>
</evidence>
<feature type="signal peptide" evidence="8">
    <location>
        <begin position="1"/>
        <end position="32"/>
    </location>
</feature>
<dbReference type="AlphaFoldDB" id="A0A926JV57"/>
<keyword evidence="3" id="KW-0963">Cytoplasm</keyword>
<comment type="subcellular location">
    <subcellularLocation>
        <location evidence="2">Cytoplasm</location>
    </subcellularLocation>
    <subcellularLocation>
        <location evidence="1">Secreted</location>
        <location evidence="1">Cell wall</location>
    </subcellularLocation>
</comment>
<name>A0A926JV57_9FLAO</name>
<dbReference type="Gene3D" id="3.80.20.20">
    <property type="entry name" value="Receptor L-domain"/>
    <property type="match status" value="1"/>
</dbReference>
<dbReference type="Gene3D" id="2.60.40.10">
    <property type="entry name" value="Immunoglobulins"/>
    <property type="match status" value="1"/>
</dbReference>